<evidence type="ECO:0000313" key="2">
    <source>
        <dbReference type="Proteomes" id="UP000637628"/>
    </source>
</evidence>
<evidence type="ECO:0000313" key="1">
    <source>
        <dbReference type="EMBL" id="GIE04678.1"/>
    </source>
</evidence>
<protein>
    <submittedName>
        <fullName evidence="1">Uncharacterized protein</fullName>
    </submittedName>
</protein>
<dbReference type="RefSeq" id="WP_203731599.1">
    <property type="nucleotide sequence ID" value="NZ_BAAATX010000011.1"/>
</dbReference>
<dbReference type="EMBL" id="BOML01000048">
    <property type="protein sequence ID" value="GIE04678.1"/>
    <property type="molecule type" value="Genomic_DNA"/>
</dbReference>
<organism evidence="1 2">
    <name type="scientific">Paractinoplanes durhamensis</name>
    <dbReference type="NCBI Taxonomy" id="113563"/>
    <lineage>
        <taxon>Bacteria</taxon>
        <taxon>Bacillati</taxon>
        <taxon>Actinomycetota</taxon>
        <taxon>Actinomycetes</taxon>
        <taxon>Micromonosporales</taxon>
        <taxon>Micromonosporaceae</taxon>
        <taxon>Paractinoplanes</taxon>
    </lineage>
</organism>
<name>A0ABQ3Z4A3_9ACTN</name>
<gene>
    <name evidence="1" type="ORF">Adu01nite_60280</name>
</gene>
<accession>A0ABQ3Z4A3</accession>
<sequence>MAKDELVRVVHATAVAGIEGVRRPAVAMRAQPPAADLELDAVFRAMTASAARSAARPPALVDAVHLVPDFVPEMP</sequence>
<proteinExistence type="predicted"/>
<dbReference type="Proteomes" id="UP000637628">
    <property type="component" value="Unassembled WGS sequence"/>
</dbReference>
<keyword evidence="2" id="KW-1185">Reference proteome</keyword>
<comment type="caution">
    <text evidence="1">The sequence shown here is derived from an EMBL/GenBank/DDBJ whole genome shotgun (WGS) entry which is preliminary data.</text>
</comment>
<reference evidence="1 2" key="1">
    <citation type="submission" date="2021-01" db="EMBL/GenBank/DDBJ databases">
        <title>Whole genome shotgun sequence of Actinoplanes durhamensis NBRC 14914.</title>
        <authorList>
            <person name="Komaki H."/>
            <person name="Tamura T."/>
        </authorList>
    </citation>
    <scope>NUCLEOTIDE SEQUENCE [LARGE SCALE GENOMIC DNA]</scope>
    <source>
        <strain evidence="1 2">NBRC 14914</strain>
    </source>
</reference>